<name>A0A5B7F5B3_PORTR</name>
<evidence type="ECO:0000313" key="1">
    <source>
        <dbReference type="EMBL" id="MPC40707.1"/>
    </source>
</evidence>
<proteinExistence type="predicted"/>
<sequence length="117" mass="13016">MNNTVKNIAYFNKTMCNLPYLENSRSFRSSKPDTKLPSAHTKHIEAATAHVTVLISEYLLDKAPAAQRRLPSHSLSQTKLASASRLPFLPPPPWSVVAARAGRGNPQCTRFTYLLHT</sequence>
<accession>A0A5B7F5B3</accession>
<dbReference type="Proteomes" id="UP000324222">
    <property type="component" value="Unassembled WGS sequence"/>
</dbReference>
<organism evidence="1 2">
    <name type="scientific">Portunus trituberculatus</name>
    <name type="common">Swimming crab</name>
    <name type="synonym">Neptunus trituberculatus</name>
    <dbReference type="NCBI Taxonomy" id="210409"/>
    <lineage>
        <taxon>Eukaryota</taxon>
        <taxon>Metazoa</taxon>
        <taxon>Ecdysozoa</taxon>
        <taxon>Arthropoda</taxon>
        <taxon>Crustacea</taxon>
        <taxon>Multicrustacea</taxon>
        <taxon>Malacostraca</taxon>
        <taxon>Eumalacostraca</taxon>
        <taxon>Eucarida</taxon>
        <taxon>Decapoda</taxon>
        <taxon>Pleocyemata</taxon>
        <taxon>Brachyura</taxon>
        <taxon>Eubrachyura</taxon>
        <taxon>Portunoidea</taxon>
        <taxon>Portunidae</taxon>
        <taxon>Portuninae</taxon>
        <taxon>Portunus</taxon>
    </lineage>
</organism>
<dbReference type="AlphaFoldDB" id="A0A5B7F5B3"/>
<evidence type="ECO:0000313" key="2">
    <source>
        <dbReference type="Proteomes" id="UP000324222"/>
    </source>
</evidence>
<comment type="caution">
    <text evidence="1">The sequence shown here is derived from an EMBL/GenBank/DDBJ whole genome shotgun (WGS) entry which is preliminary data.</text>
</comment>
<dbReference type="EMBL" id="VSRR010004786">
    <property type="protein sequence ID" value="MPC40707.1"/>
    <property type="molecule type" value="Genomic_DNA"/>
</dbReference>
<reference evidence="1 2" key="1">
    <citation type="submission" date="2019-05" db="EMBL/GenBank/DDBJ databases">
        <title>Another draft genome of Portunus trituberculatus and its Hox gene families provides insights of decapod evolution.</title>
        <authorList>
            <person name="Jeong J.-H."/>
            <person name="Song I."/>
            <person name="Kim S."/>
            <person name="Choi T."/>
            <person name="Kim D."/>
            <person name="Ryu S."/>
            <person name="Kim W."/>
        </authorList>
    </citation>
    <scope>NUCLEOTIDE SEQUENCE [LARGE SCALE GENOMIC DNA]</scope>
    <source>
        <tissue evidence="1">Muscle</tissue>
    </source>
</reference>
<keyword evidence="2" id="KW-1185">Reference proteome</keyword>
<protein>
    <submittedName>
        <fullName evidence="1">Uncharacterized protein</fullName>
    </submittedName>
</protein>
<gene>
    <name evidence="1" type="ORF">E2C01_034272</name>
</gene>